<dbReference type="AlphaFoldDB" id="A0AAU7CFN5"/>
<keyword evidence="1" id="KW-0732">Signal</keyword>
<evidence type="ECO:0000256" key="1">
    <source>
        <dbReference type="SAM" id="SignalP"/>
    </source>
</evidence>
<gene>
    <name evidence="3" type="ORF">V5E97_37530</name>
</gene>
<dbReference type="RefSeq" id="WP_406696703.1">
    <property type="nucleotide sequence ID" value="NZ_CP155447.1"/>
</dbReference>
<name>A0AAU7CFN5_9BACT</name>
<dbReference type="InterPro" id="IPR013424">
    <property type="entry name" value="Ice-binding_C"/>
</dbReference>
<protein>
    <submittedName>
        <fullName evidence="3">PEP-CTERM sorting domain-containing protein</fullName>
    </submittedName>
</protein>
<dbReference type="EMBL" id="CP155447">
    <property type="protein sequence ID" value="XBH03960.1"/>
    <property type="molecule type" value="Genomic_DNA"/>
</dbReference>
<feature type="chain" id="PRO_5043896420" evidence="1">
    <location>
        <begin position="22"/>
        <end position="246"/>
    </location>
</feature>
<evidence type="ECO:0000259" key="2">
    <source>
        <dbReference type="Pfam" id="PF07589"/>
    </source>
</evidence>
<feature type="signal peptide" evidence="1">
    <location>
        <begin position="1"/>
        <end position="21"/>
    </location>
</feature>
<organism evidence="3">
    <name type="scientific">Singulisphaera sp. Ch08</name>
    <dbReference type="NCBI Taxonomy" id="3120278"/>
    <lineage>
        <taxon>Bacteria</taxon>
        <taxon>Pseudomonadati</taxon>
        <taxon>Planctomycetota</taxon>
        <taxon>Planctomycetia</taxon>
        <taxon>Isosphaerales</taxon>
        <taxon>Isosphaeraceae</taxon>
        <taxon>Singulisphaera</taxon>
    </lineage>
</organism>
<reference evidence="3" key="1">
    <citation type="submission" date="2024-05" db="EMBL/GenBank/DDBJ databases">
        <title>Planctomycetes of the genus Singulisphaera possess chitinolytic capabilities.</title>
        <authorList>
            <person name="Ivanova A."/>
        </authorList>
    </citation>
    <scope>NUCLEOTIDE SEQUENCE</scope>
    <source>
        <strain evidence="3">Ch08T</strain>
    </source>
</reference>
<accession>A0AAU7CFN5</accession>
<evidence type="ECO:0000313" key="3">
    <source>
        <dbReference type="EMBL" id="XBH03960.1"/>
    </source>
</evidence>
<feature type="domain" description="Ice-binding protein C-terminal" evidence="2">
    <location>
        <begin position="217"/>
        <end position="238"/>
    </location>
</feature>
<proteinExistence type="predicted"/>
<dbReference type="NCBIfam" id="TIGR02595">
    <property type="entry name" value="PEP_CTERM"/>
    <property type="match status" value="1"/>
</dbReference>
<sequence length="246" mass="25550">MRRLVIVSAVALAWASSTAVAAPTQFAQFTNNGANDAANGFRWTNYDNFVTTFDTVNGGAAVDFTFTNVPGLSAQLQGPQAARIRFDTGSNVSGQELFGQLNQPLTAPISILIIRDTQADTGNNNRQNLLTVTVTPASSTALLSGQNGSASLNASSPGQIITFSSDFYDFSNVTASGMGITFSGILPGLSFSTESGRSMLNSFTAAGVGSFTADLTAVPEPGSLALMGISGLVLCGVRFRGTRRKP</sequence>
<dbReference type="Pfam" id="PF07589">
    <property type="entry name" value="PEP-CTERM"/>
    <property type="match status" value="1"/>
</dbReference>